<dbReference type="PANTHER" id="PTHR22888">
    <property type="entry name" value="CYTOCHROME C OXIDASE, SUBUNIT II"/>
    <property type="match status" value="1"/>
</dbReference>
<evidence type="ECO:0000256" key="4">
    <source>
        <dbReference type="ARBA" id="ARBA00022660"/>
    </source>
</evidence>
<evidence type="ECO:0000256" key="15">
    <source>
        <dbReference type="RuleBase" id="RU004024"/>
    </source>
</evidence>
<dbReference type="InterPro" id="IPR036257">
    <property type="entry name" value="Cyt_c_oxidase_su2_TM_sf"/>
</dbReference>
<keyword evidence="7" id="KW-1278">Translocase</keyword>
<proteinExistence type="inferred from homology"/>
<evidence type="ECO:0000256" key="16">
    <source>
        <dbReference type="SAM" id="Phobius"/>
    </source>
</evidence>
<dbReference type="PRINTS" id="PR01166">
    <property type="entry name" value="CYCOXIDASEII"/>
</dbReference>
<dbReference type="AlphaFoldDB" id="A0A951QET3"/>
<dbReference type="SUPFAM" id="SSF49503">
    <property type="entry name" value="Cupredoxins"/>
    <property type="match status" value="1"/>
</dbReference>
<dbReference type="CDD" id="cd13919">
    <property type="entry name" value="CuRO_HCO_II_like_5"/>
    <property type="match status" value="1"/>
</dbReference>
<reference evidence="19" key="1">
    <citation type="submission" date="2021-05" db="EMBL/GenBank/DDBJ databases">
        <authorList>
            <person name="Pietrasiak N."/>
            <person name="Ward R."/>
            <person name="Stajich J.E."/>
            <person name="Kurbessoian T."/>
        </authorList>
    </citation>
    <scope>NUCLEOTIDE SEQUENCE</scope>
    <source>
        <strain evidence="19">UHER 2000/2452</strain>
    </source>
</reference>
<evidence type="ECO:0000259" key="18">
    <source>
        <dbReference type="PROSITE" id="PS50999"/>
    </source>
</evidence>
<evidence type="ECO:0000256" key="7">
    <source>
        <dbReference type="ARBA" id="ARBA00022967"/>
    </source>
</evidence>
<dbReference type="PANTHER" id="PTHR22888:SF9">
    <property type="entry name" value="CYTOCHROME C OXIDASE SUBUNIT 2"/>
    <property type="match status" value="1"/>
</dbReference>
<keyword evidence="6 15" id="KW-0479">Metal-binding</keyword>
<evidence type="ECO:0000256" key="2">
    <source>
        <dbReference type="ARBA" id="ARBA00007866"/>
    </source>
</evidence>
<gene>
    <name evidence="19" type="ORF">KME15_18205</name>
</gene>
<comment type="catalytic activity">
    <reaction evidence="13 15">
        <text>4 Fe(II)-[cytochrome c] + O2 + 8 H(+)(in) = 4 Fe(III)-[cytochrome c] + 2 H2O + 4 H(+)(out)</text>
        <dbReference type="Rhea" id="RHEA:11436"/>
        <dbReference type="Rhea" id="RHEA-COMP:10350"/>
        <dbReference type="Rhea" id="RHEA-COMP:14399"/>
        <dbReference type="ChEBI" id="CHEBI:15377"/>
        <dbReference type="ChEBI" id="CHEBI:15378"/>
        <dbReference type="ChEBI" id="CHEBI:15379"/>
        <dbReference type="ChEBI" id="CHEBI:29033"/>
        <dbReference type="ChEBI" id="CHEBI:29034"/>
        <dbReference type="EC" id="7.1.1.9"/>
    </reaction>
</comment>
<dbReference type="GO" id="GO:0042773">
    <property type="term" value="P:ATP synthesis coupled electron transport"/>
    <property type="evidence" value="ECO:0007669"/>
    <property type="project" value="TreeGrafter"/>
</dbReference>
<evidence type="ECO:0000256" key="13">
    <source>
        <dbReference type="ARBA" id="ARBA00047816"/>
    </source>
</evidence>
<comment type="function">
    <text evidence="12 15">Subunits I and II form the functional core of the enzyme complex. Electrons originating in cytochrome c are transferred via heme a and Cu(A) to the binuclear center formed by heme a3 and Cu(B).</text>
</comment>
<reference evidence="19" key="2">
    <citation type="journal article" date="2022" name="Microbiol. Resour. Announc.">
        <title>Metagenome Sequencing to Explore Phylogenomics of Terrestrial Cyanobacteria.</title>
        <authorList>
            <person name="Ward R.D."/>
            <person name="Stajich J.E."/>
            <person name="Johansen J.R."/>
            <person name="Huntemann M."/>
            <person name="Clum A."/>
            <person name="Foster B."/>
            <person name="Foster B."/>
            <person name="Roux S."/>
            <person name="Palaniappan K."/>
            <person name="Varghese N."/>
            <person name="Mukherjee S."/>
            <person name="Reddy T.B.K."/>
            <person name="Daum C."/>
            <person name="Copeland A."/>
            <person name="Chen I.A."/>
            <person name="Ivanova N.N."/>
            <person name="Kyrpides N.C."/>
            <person name="Shapiro N."/>
            <person name="Eloe-Fadrosh E.A."/>
            <person name="Pietrasiak N."/>
        </authorList>
    </citation>
    <scope>NUCLEOTIDE SEQUENCE</scope>
    <source>
        <strain evidence="19">UHER 2000/2452</strain>
    </source>
</reference>
<dbReference type="GO" id="GO:0004129">
    <property type="term" value="F:cytochrome-c oxidase activity"/>
    <property type="evidence" value="ECO:0007669"/>
    <property type="project" value="UniProtKB-EC"/>
</dbReference>
<evidence type="ECO:0000313" key="20">
    <source>
        <dbReference type="Proteomes" id="UP000757435"/>
    </source>
</evidence>
<keyword evidence="8 14" id="KW-0249">Electron transport</keyword>
<keyword evidence="3 14" id="KW-0813">Transport</keyword>
<evidence type="ECO:0000256" key="14">
    <source>
        <dbReference type="RuleBase" id="RU000456"/>
    </source>
</evidence>
<comment type="caution">
    <text evidence="19">The sequence shown here is derived from an EMBL/GenBank/DDBJ whole genome shotgun (WGS) entry which is preliminary data.</text>
</comment>
<dbReference type="InterPro" id="IPR045187">
    <property type="entry name" value="CcO_II"/>
</dbReference>
<evidence type="ECO:0000259" key="17">
    <source>
        <dbReference type="PROSITE" id="PS50857"/>
    </source>
</evidence>
<evidence type="ECO:0000313" key="19">
    <source>
        <dbReference type="EMBL" id="MBW4660609.1"/>
    </source>
</evidence>
<evidence type="ECO:0000256" key="8">
    <source>
        <dbReference type="ARBA" id="ARBA00022982"/>
    </source>
</evidence>
<dbReference type="InterPro" id="IPR011759">
    <property type="entry name" value="Cyt_c_oxidase_su2_TM_dom"/>
</dbReference>
<dbReference type="EC" id="7.1.1.9" evidence="15"/>
<dbReference type="EMBL" id="JAHHHD010000023">
    <property type="protein sequence ID" value="MBW4660609.1"/>
    <property type="molecule type" value="Genomic_DNA"/>
</dbReference>
<evidence type="ECO:0000256" key="1">
    <source>
        <dbReference type="ARBA" id="ARBA00004141"/>
    </source>
</evidence>
<dbReference type="Proteomes" id="UP000757435">
    <property type="component" value="Unassembled WGS sequence"/>
</dbReference>
<keyword evidence="10 15" id="KW-0186">Copper</keyword>
<feature type="transmembrane region" description="Helical" evidence="16">
    <location>
        <begin position="7"/>
        <end position="24"/>
    </location>
</feature>
<evidence type="ECO:0000256" key="10">
    <source>
        <dbReference type="ARBA" id="ARBA00023008"/>
    </source>
</evidence>
<evidence type="ECO:0000256" key="12">
    <source>
        <dbReference type="ARBA" id="ARBA00024688"/>
    </source>
</evidence>
<dbReference type="Pfam" id="PF02790">
    <property type="entry name" value="COX2_TM"/>
    <property type="match status" value="1"/>
</dbReference>
<feature type="transmembrane region" description="Helical" evidence="16">
    <location>
        <begin position="44"/>
        <end position="68"/>
    </location>
</feature>
<name>A0A951QET3_9CYAN</name>
<evidence type="ECO:0000256" key="5">
    <source>
        <dbReference type="ARBA" id="ARBA00022692"/>
    </source>
</evidence>
<organism evidence="19 20">
    <name type="scientific">Drouetiella hepatica Uher 2000/2452</name>
    <dbReference type="NCBI Taxonomy" id="904376"/>
    <lineage>
        <taxon>Bacteria</taxon>
        <taxon>Bacillati</taxon>
        <taxon>Cyanobacteriota</taxon>
        <taxon>Cyanophyceae</taxon>
        <taxon>Oculatellales</taxon>
        <taxon>Oculatellaceae</taxon>
        <taxon>Drouetiella</taxon>
    </lineage>
</organism>
<comment type="cofactor">
    <cofactor evidence="15">
        <name>Cu cation</name>
        <dbReference type="ChEBI" id="CHEBI:23378"/>
    </cofactor>
    <text evidence="15">Binds a copper A center.</text>
</comment>
<dbReference type="SUPFAM" id="SSF81464">
    <property type="entry name" value="Cytochrome c oxidase subunit II-like, transmembrane region"/>
    <property type="match status" value="1"/>
</dbReference>
<keyword evidence="5 14" id="KW-0812">Transmembrane</keyword>
<evidence type="ECO:0000256" key="3">
    <source>
        <dbReference type="ARBA" id="ARBA00022448"/>
    </source>
</evidence>
<dbReference type="Gene3D" id="1.10.287.90">
    <property type="match status" value="1"/>
</dbReference>
<protein>
    <recommendedName>
        <fullName evidence="15">Cytochrome c oxidase subunit 2</fullName>
        <ecNumber evidence="15">7.1.1.9</ecNumber>
    </recommendedName>
</protein>
<feature type="domain" description="Cytochrome oxidase subunit II transmembrane region profile" evidence="18">
    <location>
        <begin position="21"/>
        <end position="119"/>
    </location>
</feature>
<sequence>MKIPSNILTMLAGITLTLASLWYGKNHGLMPVEASSDAALVDGLFDTMMMIGTAIFLLVWGVLIICLFKFRRKPGDETDGPAIEGNIPLEIVWTAIPVAIVLVLGIYSFDVYNSMGGFDPDAAGDPGVQVAMLSEGGSAMPLMDAGAPKKARHNHMALGIGASPDEIGITPDVTVNVLGMQYAWIFTYPELGITSGELHLPANKNVRLNLKAQDVIHAFWLPEFRIKQDTIPGMESELRFTPTRVGDYPIICAELCGAYHGGMASRLYVQSSEDYDKWVQESMPVVENASQTAADLDKLAGSAEVGKNRSDADYLVSAAHQMGLDPQALEQLHPAMPHDSGLHASL</sequence>
<dbReference type="GO" id="GO:0005886">
    <property type="term" value="C:plasma membrane"/>
    <property type="evidence" value="ECO:0007669"/>
    <property type="project" value="UniProtKB-SubCell"/>
</dbReference>
<keyword evidence="4 14" id="KW-0679">Respiratory chain</keyword>
<dbReference type="InterPro" id="IPR008972">
    <property type="entry name" value="Cupredoxin"/>
</dbReference>
<dbReference type="FunFam" id="1.10.287.90:FF:000013">
    <property type="entry name" value="Cytochrome c oxidase subunit 2"/>
    <property type="match status" value="1"/>
</dbReference>
<dbReference type="PROSITE" id="PS50999">
    <property type="entry name" value="COX2_TM"/>
    <property type="match status" value="1"/>
</dbReference>
<dbReference type="GO" id="GO:0005507">
    <property type="term" value="F:copper ion binding"/>
    <property type="evidence" value="ECO:0007669"/>
    <property type="project" value="InterPro"/>
</dbReference>
<dbReference type="Gene3D" id="2.60.40.420">
    <property type="entry name" value="Cupredoxins - blue copper proteins"/>
    <property type="match status" value="1"/>
</dbReference>
<dbReference type="InterPro" id="IPR001505">
    <property type="entry name" value="Copper_CuA"/>
</dbReference>
<evidence type="ECO:0000256" key="11">
    <source>
        <dbReference type="ARBA" id="ARBA00023136"/>
    </source>
</evidence>
<feature type="transmembrane region" description="Helical" evidence="16">
    <location>
        <begin position="89"/>
        <end position="109"/>
    </location>
</feature>
<dbReference type="Pfam" id="PF00116">
    <property type="entry name" value="COX2"/>
    <property type="match status" value="1"/>
</dbReference>
<evidence type="ECO:0000256" key="6">
    <source>
        <dbReference type="ARBA" id="ARBA00022723"/>
    </source>
</evidence>
<keyword evidence="9 16" id="KW-1133">Transmembrane helix</keyword>
<accession>A0A951QET3</accession>
<dbReference type="PROSITE" id="PS00078">
    <property type="entry name" value="COX2"/>
    <property type="match status" value="1"/>
</dbReference>
<feature type="domain" description="Cytochrome oxidase subunit II copper A binding" evidence="17">
    <location>
        <begin position="170"/>
        <end position="281"/>
    </location>
</feature>
<evidence type="ECO:0000256" key="9">
    <source>
        <dbReference type="ARBA" id="ARBA00022989"/>
    </source>
</evidence>
<keyword evidence="11 16" id="KW-0472">Membrane</keyword>
<dbReference type="InterPro" id="IPR002429">
    <property type="entry name" value="CcO_II-like_C"/>
</dbReference>
<comment type="similarity">
    <text evidence="2 14">Belongs to the cytochrome c oxidase subunit 2 family.</text>
</comment>
<comment type="subcellular location">
    <subcellularLocation>
        <location evidence="14">Cell membrane</location>
        <topology evidence="14">Multi-pass membrane protein</topology>
    </subcellularLocation>
    <subcellularLocation>
        <location evidence="1">Membrane</location>
        <topology evidence="1">Multi-pass membrane protein</topology>
    </subcellularLocation>
</comment>
<dbReference type="PROSITE" id="PS50857">
    <property type="entry name" value="COX2_CUA"/>
    <property type="match status" value="1"/>
</dbReference>